<keyword evidence="5" id="KW-1185">Reference proteome</keyword>
<name>A0ABW7HMD6_9ACTN</name>
<feature type="compositionally biased region" description="Basic and acidic residues" evidence="2">
    <location>
        <begin position="83"/>
        <end position="95"/>
    </location>
</feature>
<feature type="region of interest" description="Disordered" evidence="2">
    <location>
        <begin position="61"/>
        <end position="95"/>
    </location>
</feature>
<feature type="domain" description="Phage capsid-like C-terminal" evidence="3">
    <location>
        <begin position="193"/>
        <end position="478"/>
    </location>
</feature>
<protein>
    <submittedName>
        <fullName evidence="4">Phage major capsid protein</fullName>
    </submittedName>
</protein>
<proteinExistence type="predicted"/>
<dbReference type="NCBIfam" id="TIGR01554">
    <property type="entry name" value="major_cap_HK97"/>
    <property type="match status" value="1"/>
</dbReference>
<evidence type="ECO:0000259" key="3">
    <source>
        <dbReference type="Pfam" id="PF05065"/>
    </source>
</evidence>
<dbReference type="InterPro" id="IPR024455">
    <property type="entry name" value="Phage_capsid"/>
</dbReference>
<dbReference type="InterPro" id="IPR054612">
    <property type="entry name" value="Phage_capsid-like_C"/>
</dbReference>
<comment type="caution">
    <text evidence="4">The sequence shown here is derived from an EMBL/GenBank/DDBJ whole genome shotgun (WGS) entry which is preliminary data.</text>
</comment>
<accession>A0ABW7HMD6</accession>
<organism evidence="4 5">
    <name type="scientific">Streptomyces chitinivorans</name>
    <dbReference type="NCBI Taxonomy" id="1257027"/>
    <lineage>
        <taxon>Bacteria</taxon>
        <taxon>Bacillati</taxon>
        <taxon>Actinomycetota</taxon>
        <taxon>Actinomycetes</taxon>
        <taxon>Kitasatosporales</taxon>
        <taxon>Streptomycetaceae</taxon>
        <taxon>Streptomyces</taxon>
    </lineage>
</organism>
<dbReference type="Proteomes" id="UP001607069">
    <property type="component" value="Unassembled WGS sequence"/>
</dbReference>
<evidence type="ECO:0000313" key="4">
    <source>
        <dbReference type="EMBL" id="MFH0246984.1"/>
    </source>
</evidence>
<reference evidence="4 5" key="1">
    <citation type="submission" date="2024-10" db="EMBL/GenBank/DDBJ databases">
        <authorList>
            <person name="Cho J.-C."/>
        </authorList>
    </citation>
    <scope>NUCLEOTIDE SEQUENCE [LARGE SCALE GENOMIC DNA]</scope>
    <source>
        <strain evidence="4 5">KCTC29696</strain>
    </source>
</reference>
<evidence type="ECO:0000313" key="5">
    <source>
        <dbReference type="Proteomes" id="UP001607069"/>
    </source>
</evidence>
<evidence type="ECO:0000256" key="2">
    <source>
        <dbReference type="SAM" id="MobiDB-lite"/>
    </source>
</evidence>
<comment type="subcellular location">
    <subcellularLocation>
        <location evidence="1">Virion</location>
    </subcellularLocation>
</comment>
<evidence type="ECO:0000256" key="1">
    <source>
        <dbReference type="ARBA" id="ARBA00004328"/>
    </source>
</evidence>
<dbReference type="EMBL" id="JBIHMK010000004">
    <property type="protein sequence ID" value="MFH0246984.1"/>
    <property type="molecule type" value="Genomic_DNA"/>
</dbReference>
<dbReference type="RefSeq" id="WP_279951016.1">
    <property type="nucleotide sequence ID" value="NZ_BAABEN010000012.1"/>
</dbReference>
<dbReference type="Pfam" id="PF05065">
    <property type="entry name" value="Phage_capsid"/>
    <property type="match status" value="1"/>
</dbReference>
<dbReference type="SUPFAM" id="SSF56563">
    <property type="entry name" value="Major capsid protein gp5"/>
    <property type="match status" value="1"/>
</dbReference>
<sequence>MSRVKRNLNDDSHMDITVARQKLAELSDLAETRALTDAERDELRDAEEYVQKAADSAAALAALIEGKPNSTEPGSDPGPKSGDAPRARRTGGEARDTAMRHLDAAVGADAMPARAAEKIEGMIDAGERAGNSLAARWAAAGSDPAYLSAFMKAISGERGTLLWTPAEQAAYARVERVRSEMRALGATGAGSAGAFQVPTIIDPAIRISSDGSLSPLRELAEVRQEIGHEFRPVTSAHVTNAWYAEHGTVADGSPTLESPSIVSHRASSFVPFSFEYESATYGGAMGDLTRLLADGYDQLTAAAFWSGNGTTQPEGLWTGIDGTASELSPAVAETFDVDADPYAVQNDLGPRFQPNAVWLANVATINALSAAETTNGAPRYPRVGDENPVLLRKRLYEHSEMPGSDGINAAATADNPVLVYGDLKRAYTIVDFAGSTVELVPHLFDAANGNRPSGQRGLLLWARVGAGVVMPGAVRVLNVATTA</sequence>
<gene>
    <name evidence="4" type="ORF">ACG5V6_01935</name>
</gene>